<evidence type="ECO:0000256" key="1">
    <source>
        <dbReference type="ARBA" id="ARBA00001231"/>
    </source>
</evidence>
<dbReference type="KEGG" id="apln:108744669"/>
<accession>A0A1W4XU97</accession>
<dbReference type="EC" id="3.2.1.52" evidence="7"/>
<dbReference type="InterPro" id="IPR029019">
    <property type="entry name" value="HEX_eukaryotic_N"/>
</dbReference>
<evidence type="ECO:0000256" key="6">
    <source>
        <dbReference type="ARBA" id="ARBA00023295"/>
    </source>
</evidence>
<dbReference type="Gene3D" id="3.30.379.10">
    <property type="entry name" value="Chitobiase/beta-hexosaminidase domain 2-like"/>
    <property type="match status" value="1"/>
</dbReference>
<dbReference type="STRING" id="224129.A0A1W4XU97"/>
<dbReference type="CDD" id="cd06562">
    <property type="entry name" value="GH20_HexA_HexB-like"/>
    <property type="match status" value="1"/>
</dbReference>
<evidence type="ECO:0000256" key="2">
    <source>
        <dbReference type="ARBA" id="ARBA00006285"/>
    </source>
</evidence>
<sequence>MQKICDKMKTILLLLQVFLLFVDGSYNDGTKQWSWICNTSRKCEKVPNAPVHKYFYNRQEKEPLYSLEACRLICGQYGALWPRPTKDVDLSQDLININPSSISFQMLNAIDEARDFLIENTQLFLKNIFLECGKNCSAVNNGLDATVFISISNSNMDLNWSTNESYSLEISKAGGVYVTITAPSAFGARHALETLSQLITSYKIQENGIIHHQFVIVSKAVIKDKPQYPYRGLLLDTARNFLSVHTIKRQINAMASSKLNVLHWHITDSQSFPLESVRVPQLSKYGSYSSKNTYSLSDVSDIIRYAKLRGIRVILEIDAPSHSGNGWQWGREAGLGDLAVCVNQEPWRSYCIQPPCGQLNPINSNVYSVLGDLYSDIVDILPKGETFHMGGDEVFIPCWNSTLEIVNYLDSQGQDRSHESFLALWSYFQQEALKKFDSKVGNENTPIVLWSSALTEPEIIEKYLSKNRYIIETWVPSDNDLPTKLVERGYNIIVATKDAWYLDHGFWGTTEYHNWRKVYQNRILNSPSVLGGEACMWGEYVDDTSIDSKVWPRAAAMAERLWSDPSSSTSAAEARFYRHRERLVARGIQADAVTPRWCYQNEGMCS</sequence>
<dbReference type="FunFam" id="3.20.20.80:FF:000063">
    <property type="entry name" value="Beta-hexosaminidase"/>
    <property type="match status" value="1"/>
</dbReference>
<dbReference type="PRINTS" id="PR00738">
    <property type="entry name" value="GLHYDRLASE20"/>
</dbReference>
<evidence type="ECO:0000256" key="5">
    <source>
        <dbReference type="ARBA" id="ARBA00023180"/>
    </source>
</evidence>
<feature type="domain" description="Glycoside hydrolase family 20 catalytic" evidence="10">
    <location>
        <begin position="228"/>
        <end position="564"/>
    </location>
</feature>
<evidence type="ECO:0000256" key="3">
    <source>
        <dbReference type="ARBA" id="ARBA00022729"/>
    </source>
</evidence>
<dbReference type="CTD" id="31808"/>
<dbReference type="RefSeq" id="XP_018336047.1">
    <property type="nucleotide sequence ID" value="XM_018480545.2"/>
</dbReference>
<dbReference type="InterPro" id="IPR015883">
    <property type="entry name" value="Glyco_hydro_20_cat"/>
</dbReference>
<gene>
    <name evidence="13 14 15 16" type="primary">LOC108744669</name>
</gene>
<dbReference type="Proteomes" id="UP000192223">
    <property type="component" value="Unplaced"/>
</dbReference>
<keyword evidence="3 9" id="KW-0732">Signal</keyword>
<dbReference type="GO" id="GO:0005886">
    <property type="term" value="C:plasma membrane"/>
    <property type="evidence" value="ECO:0007669"/>
    <property type="project" value="TreeGrafter"/>
</dbReference>
<dbReference type="RefSeq" id="XP_018336045.1">
    <property type="nucleotide sequence ID" value="XM_018480543.1"/>
</dbReference>
<dbReference type="InterPro" id="IPR029018">
    <property type="entry name" value="Hex-like_dom2"/>
</dbReference>
<evidence type="ECO:0000256" key="8">
    <source>
        <dbReference type="PIRSR" id="PIRSR001093-1"/>
    </source>
</evidence>
<organism evidence="12 16">
    <name type="scientific">Agrilus planipennis</name>
    <name type="common">Emerald ash borer</name>
    <name type="synonym">Agrilus marcopoli</name>
    <dbReference type="NCBI Taxonomy" id="224129"/>
    <lineage>
        <taxon>Eukaryota</taxon>
        <taxon>Metazoa</taxon>
        <taxon>Ecdysozoa</taxon>
        <taxon>Arthropoda</taxon>
        <taxon>Hexapoda</taxon>
        <taxon>Insecta</taxon>
        <taxon>Pterygota</taxon>
        <taxon>Neoptera</taxon>
        <taxon>Endopterygota</taxon>
        <taxon>Coleoptera</taxon>
        <taxon>Polyphaga</taxon>
        <taxon>Elateriformia</taxon>
        <taxon>Buprestoidea</taxon>
        <taxon>Buprestidae</taxon>
        <taxon>Agrilinae</taxon>
        <taxon>Agrilus</taxon>
    </lineage>
</organism>
<evidence type="ECO:0000313" key="16">
    <source>
        <dbReference type="RefSeq" id="XP_018336048.1"/>
    </source>
</evidence>
<keyword evidence="6 7" id="KW-0326">Glycosidase</keyword>
<dbReference type="InterPro" id="IPR017853">
    <property type="entry name" value="GH"/>
</dbReference>
<dbReference type="GO" id="GO:0016231">
    <property type="term" value="F:beta-N-acetylglucosaminidase activity"/>
    <property type="evidence" value="ECO:0007669"/>
    <property type="project" value="TreeGrafter"/>
</dbReference>
<dbReference type="PANTHER" id="PTHR22600">
    <property type="entry name" value="BETA-HEXOSAMINIDASE"/>
    <property type="match status" value="1"/>
</dbReference>
<dbReference type="GO" id="GO:0030203">
    <property type="term" value="P:glycosaminoglycan metabolic process"/>
    <property type="evidence" value="ECO:0007669"/>
    <property type="project" value="TreeGrafter"/>
</dbReference>
<dbReference type="Gene3D" id="3.20.20.80">
    <property type="entry name" value="Glycosidases"/>
    <property type="match status" value="1"/>
</dbReference>
<evidence type="ECO:0000256" key="7">
    <source>
        <dbReference type="PIRNR" id="PIRNR001093"/>
    </source>
</evidence>
<dbReference type="AlphaFoldDB" id="A0A1W4XU97"/>
<reference evidence="13 14" key="1">
    <citation type="submission" date="2025-04" db="UniProtKB">
        <authorList>
            <consortium name="RefSeq"/>
        </authorList>
    </citation>
    <scope>IDENTIFICATION</scope>
    <source>
        <tissue evidence="13 14">Entire body</tissue>
    </source>
</reference>
<dbReference type="SUPFAM" id="SSF55545">
    <property type="entry name" value="beta-N-acetylhexosaminidase-like domain"/>
    <property type="match status" value="1"/>
</dbReference>
<evidence type="ECO:0000259" key="10">
    <source>
        <dbReference type="Pfam" id="PF00728"/>
    </source>
</evidence>
<comment type="similarity">
    <text evidence="2 7">Belongs to the glycosyl hydrolase 20 family.</text>
</comment>
<dbReference type="RefSeq" id="XP_018336048.1">
    <property type="nucleotide sequence ID" value="XM_018480546.1"/>
</dbReference>
<dbReference type="Pfam" id="PF14845">
    <property type="entry name" value="Glycohydro_20b2"/>
    <property type="match status" value="1"/>
</dbReference>
<keyword evidence="4 7" id="KW-0378">Hydrolase</keyword>
<dbReference type="PANTHER" id="PTHR22600:SF42">
    <property type="entry name" value="BETA-N-ACETYLHEXOSAMINIDASE"/>
    <property type="match status" value="1"/>
</dbReference>
<evidence type="ECO:0000259" key="11">
    <source>
        <dbReference type="Pfam" id="PF14845"/>
    </source>
</evidence>
<evidence type="ECO:0000313" key="13">
    <source>
        <dbReference type="RefSeq" id="XP_018336045.1"/>
    </source>
</evidence>
<evidence type="ECO:0000313" key="12">
    <source>
        <dbReference type="Proteomes" id="UP000192223"/>
    </source>
</evidence>
<feature type="chain" id="PRO_5010817907" description="Beta-hexosaminidase" evidence="9">
    <location>
        <begin position="25"/>
        <end position="606"/>
    </location>
</feature>
<dbReference type="SUPFAM" id="SSF51445">
    <property type="entry name" value="(Trans)glycosidases"/>
    <property type="match status" value="1"/>
</dbReference>
<evidence type="ECO:0000256" key="9">
    <source>
        <dbReference type="SAM" id="SignalP"/>
    </source>
</evidence>
<dbReference type="InterPro" id="IPR025705">
    <property type="entry name" value="Beta_hexosaminidase_sua/sub"/>
</dbReference>
<feature type="signal peptide" evidence="9">
    <location>
        <begin position="1"/>
        <end position="24"/>
    </location>
</feature>
<comment type="catalytic activity">
    <reaction evidence="1 7">
        <text>Hydrolysis of terminal non-reducing N-acetyl-D-hexosamine residues in N-acetyl-beta-D-hexosaminides.</text>
        <dbReference type="EC" id="3.2.1.52"/>
    </reaction>
</comment>
<evidence type="ECO:0000256" key="4">
    <source>
        <dbReference type="ARBA" id="ARBA00022801"/>
    </source>
</evidence>
<dbReference type="RefSeq" id="XP_018336046.1">
    <property type="nucleotide sequence ID" value="XM_018480544.1"/>
</dbReference>
<protein>
    <recommendedName>
        <fullName evidence="7">Beta-hexosaminidase</fullName>
        <ecNumber evidence="7">3.2.1.52</ecNumber>
    </recommendedName>
</protein>
<name>A0A1W4XU97_AGRPL</name>
<feature type="active site" description="Proton donor" evidence="8">
    <location>
        <position position="393"/>
    </location>
</feature>
<keyword evidence="5" id="KW-0325">Glycoprotein</keyword>
<dbReference type="OrthoDB" id="428480at2759"/>
<evidence type="ECO:0000313" key="14">
    <source>
        <dbReference type="RefSeq" id="XP_018336046.1"/>
    </source>
</evidence>
<dbReference type="Pfam" id="PF00728">
    <property type="entry name" value="Glyco_hydro_20"/>
    <property type="match status" value="1"/>
</dbReference>
<feature type="domain" description="Beta-hexosaminidase eukaryotic type N-terminal" evidence="11">
    <location>
        <begin position="80"/>
        <end position="198"/>
    </location>
</feature>
<evidence type="ECO:0000313" key="15">
    <source>
        <dbReference type="RefSeq" id="XP_018336047.1"/>
    </source>
</evidence>
<dbReference type="GeneID" id="108744669"/>
<dbReference type="PIRSF" id="PIRSF001093">
    <property type="entry name" value="B-hxosamndse_ab_euk"/>
    <property type="match status" value="1"/>
</dbReference>
<keyword evidence="12" id="KW-1185">Reference proteome</keyword>
<dbReference type="GO" id="GO:0005975">
    <property type="term" value="P:carbohydrate metabolic process"/>
    <property type="evidence" value="ECO:0007669"/>
    <property type="project" value="InterPro"/>
</dbReference>
<proteinExistence type="inferred from homology"/>